<organism evidence="2 3">
    <name type="scientific">Vibrio variabilis</name>
    <dbReference type="NCBI Taxonomy" id="990271"/>
    <lineage>
        <taxon>Bacteria</taxon>
        <taxon>Pseudomonadati</taxon>
        <taxon>Pseudomonadota</taxon>
        <taxon>Gammaproteobacteria</taxon>
        <taxon>Vibrionales</taxon>
        <taxon>Vibrionaceae</taxon>
        <taxon>Vibrio</taxon>
    </lineage>
</organism>
<keyword evidence="3" id="KW-1185">Reference proteome</keyword>
<comment type="caution">
    <text evidence="2">The sequence shown here is derived from an EMBL/GenBank/DDBJ whole genome shotgun (WGS) entry which is preliminary data.</text>
</comment>
<dbReference type="Pfam" id="PF07383">
    <property type="entry name" value="DUF1496"/>
    <property type="match status" value="1"/>
</dbReference>
<keyword evidence="1" id="KW-0732">Signal</keyword>
<name>A0ABR4YAR9_9VIBR</name>
<dbReference type="Proteomes" id="UP000030520">
    <property type="component" value="Unassembled WGS sequence"/>
</dbReference>
<reference evidence="2 3" key="1">
    <citation type="submission" date="2014-10" db="EMBL/GenBank/DDBJ databases">
        <title>Genome sequencing of Vibrio variabilis T01.</title>
        <authorList>
            <person name="Chan K.-G."/>
            <person name="Mohamad N.I."/>
        </authorList>
    </citation>
    <scope>NUCLEOTIDE SEQUENCE [LARGE SCALE GENOMIC DNA]</scope>
    <source>
        <strain evidence="2 3">T01</strain>
    </source>
</reference>
<feature type="chain" id="PRO_5047483843" description="DUF1496 domain-containing protein" evidence="1">
    <location>
        <begin position="27"/>
        <end position="107"/>
    </location>
</feature>
<evidence type="ECO:0008006" key="4">
    <source>
        <dbReference type="Google" id="ProtNLM"/>
    </source>
</evidence>
<evidence type="ECO:0000256" key="1">
    <source>
        <dbReference type="SAM" id="SignalP"/>
    </source>
</evidence>
<dbReference type="EMBL" id="JRWM01000016">
    <property type="protein sequence ID" value="KHA60446.1"/>
    <property type="molecule type" value="Genomic_DNA"/>
</dbReference>
<sequence length="107" mass="11642">MRSGKAMKSKICMLSLLLCVASGAQAEKVVGLPSQSGATKAVIGIRFDANQVGKRVCHYQDQAYSLGAILQVGEHYLICQVANKFETNGSLLWEPYTPQQTKPANKR</sequence>
<protein>
    <recommendedName>
        <fullName evidence="4">DUF1496 domain-containing protein</fullName>
    </recommendedName>
</protein>
<accession>A0ABR4YAR9</accession>
<evidence type="ECO:0000313" key="3">
    <source>
        <dbReference type="Proteomes" id="UP000030520"/>
    </source>
</evidence>
<evidence type="ECO:0000313" key="2">
    <source>
        <dbReference type="EMBL" id="KHA60446.1"/>
    </source>
</evidence>
<gene>
    <name evidence="2" type="ORF">NL53_10245</name>
</gene>
<dbReference type="InterPro" id="IPR009971">
    <property type="entry name" value="DUF1496"/>
</dbReference>
<proteinExistence type="predicted"/>
<feature type="signal peptide" evidence="1">
    <location>
        <begin position="1"/>
        <end position="26"/>
    </location>
</feature>